<protein>
    <submittedName>
        <fullName evidence="1">Uncharacterized protein</fullName>
    </submittedName>
</protein>
<gene>
    <name evidence="1" type="ORF">Ciccas_001452</name>
</gene>
<reference evidence="1 2" key="1">
    <citation type="submission" date="2024-11" db="EMBL/GenBank/DDBJ databases">
        <title>Adaptive evolution of stress response genes in parasites aligns with host niche diversity.</title>
        <authorList>
            <person name="Hahn C."/>
            <person name="Resl P."/>
        </authorList>
    </citation>
    <scope>NUCLEOTIDE SEQUENCE [LARGE SCALE GENOMIC DNA]</scope>
    <source>
        <strain evidence="1">EGGRZ-B1_66</strain>
        <tissue evidence="1">Body</tissue>
    </source>
</reference>
<keyword evidence="2" id="KW-1185">Reference proteome</keyword>
<sequence length="92" mass="10438">MNAPKYTEFTKFHATLPTMTSEKDHNGSRIMKSLLDEGNPFSDLGATQRMELSCPKSLKTCYSKRNRRATYQRIATFQGSTNSLARKCGQKQ</sequence>
<evidence type="ECO:0000313" key="1">
    <source>
        <dbReference type="EMBL" id="KAL3319877.1"/>
    </source>
</evidence>
<evidence type="ECO:0000313" key="2">
    <source>
        <dbReference type="Proteomes" id="UP001626550"/>
    </source>
</evidence>
<dbReference type="Proteomes" id="UP001626550">
    <property type="component" value="Unassembled WGS sequence"/>
</dbReference>
<proteinExistence type="predicted"/>
<accession>A0ABD2QK55</accession>
<organism evidence="1 2">
    <name type="scientific">Cichlidogyrus casuarinus</name>
    <dbReference type="NCBI Taxonomy" id="1844966"/>
    <lineage>
        <taxon>Eukaryota</taxon>
        <taxon>Metazoa</taxon>
        <taxon>Spiralia</taxon>
        <taxon>Lophotrochozoa</taxon>
        <taxon>Platyhelminthes</taxon>
        <taxon>Monogenea</taxon>
        <taxon>Monopisthocotylea</taxon>
        <taxon>Dactylogyridea</taxon>
        <taxon>Ancyrocephalidae</taxon>
        <taxon>Cichlidogyrus</taxon>
    </lineage>
</organism>
<dbReference type="AlphaFoldDB" id="A0ABD2QK55"/>
<dbReference type="EMBL" id="JBJKFK010000094">
    <property type="protein sequence ID" value="KAL3319877.1"/>
    <property type="molecule type" value="Genomic_DNA"/>
</dbReference>
<comment type="caution">
    <text evidence="1">The sequence shown here is derived from an EMBL/GenBank/DDBJ whole genome shotgun (WGS) entry which is preliminary data.</text>
</comment>
<name>A0ABD2QK55_9PLAT</name>